<evidence type="ECO:0000313" key="3">
    <source>
        <dbReference type="Proteomes" id="UP001066276"/>
    </source>
</evidence>
<evidence type="ECO:0000313" key="2">
    <source>
        <dbReference type="EMBL" id="KAJ1152149.1"/>
    </source>
</evidence>
<dbReference type="EMBL" id="JANPWB010000009">
    <property type="protein sequence ID" value="KAJ1152149.1"/>
    <property type="molecule type" value="Genomic_DNA"/>
</dbReference>
<sequence length="273" mass="29597">MDPSSKLCPWIRNKMRQVDVDLSSVAENVRDKQRKMKVRYDERWKVKKPTFEGPSRGGTQRLAPPSREPGAARVARPTISFESFLFLGVFCLNFFVSSPLLPGGTFLPRHRAAPLLTCRAGTRAGAPAPISAVRVALSGAHTPLALGTPPVGRPPQSRRPEPAAASVSVPRTRPTAQINLRSPLLSVARLSLFPDLRVPARRGPGWRESFFDGRCCSVTPAHRGPRLGRSSGSSRAAHGFPISGRPHQRASAQLRARRGAPVSAAILVLCRSC</sequence>
<evidence type="ECO:0000256" key="1">
    <source>
        <dbReference type="SAM" id="MobiDB-lite"/>
    </source>
</evidence>
<feature type="region of interest" description="Disordered" evidence="1">
    <location>
        <begin position="143"/>
        <end position="171"/>
    </location>
</feature>
<feature type="compositionally biased region" description="Low complexity" evidence="1">
    <location>
        <begin position="227"/>
        <end position="239"/>
    </location>
</feature>
<keyword evidence="3" id="KW-1185">Reference proteome</keyword>
<comment type="caution">
    <text evidence="2">The sequence shown here is derived from an EMBL/GenBank/DDBJ whole genome shotgun (WGS) entry which is preliminary data.</text>
</comment>
<protein>
    <submittedName>
        <fullName evidence="2">Uncharacterized protein</fullName>
    </submittedName>
</protein>
<feature type="region of interest" description="Disordered" evidence="1">
    <location>
        <begin position="223"/>
        <end position="245"/>
    </location>
</feature>
<reference evidence="2" key="1">
    <citation type="journal article" date="2022" name="bioRxiv">
        <title>Sequencing and chromosome-scale assembly of the giantPleurodeles waltlgenome.</title>
        <authorList>
            <person name="Brown T."/>
            <person name="Elewa A."/>
            <person name="Iarovenko S."/>
            <person name="Subramanian E."/>
            <person name="Araus A.J."/>
            <person name="Petzold A."/>
            <person name="Susuki M."/>
            <person name="Suzuki K.-i.T."/>
            <person name="Hayashi T."/>
            <person name="Toyoda A."/>
            <person name="Oliveira C."/>
            <person name="Osipova E."/>
            <person name="Leigh N.D."/>
            <person name="Simon A."/>
            <person name="Yun M.H."/>
        </authorList>
    </citation>
    <scope>NUCLEOTIDE SEQUENCE</scope>
    <source>
        <strain evidence="2">20211129_DDA</strain>
        <tissue evidence="2">Liver</tissue>
    </source>
</reference>
<dbReference type="Proteomes" id="UP001066276">
    <property type="component" value="Chromosome 5"/>
</dbReference>
<dbReference type="AlphaFoldDB" id="A0AAV7RLV5"/>
<proteinExistence type="predicted"/>
<organism evidence="2 3">
    <name type="scientific">Pleurodeles waltl</name>
    <name type="common">Iberian ribbed newt</name>
    <dbReference type="NCBI Taxonomy" id="8319"/>
    <lineage>
        <taxon>Eukaryota</taxon>
        <taxon>Metazoa</taxon>
        <taxon>Chordata</taxon>
        <taxon>Craniata</taxon>
        <taxon>Vertebrata</taxon>
        <taxon>Euteleostomi</taxon>
        <taxon>Amphibia</taxon>
        <taxon>Batrachia</taxon>
        <taxon>Caudata</taxon>
        <taxon>Salamandroidea</taxon>
        <taxon>Salamandridae</taxon>
        <taxon>Pleurodelinae</taxon>
        <taxon>Pleurodeles</taxon>
    </lineage>
</organism>
<feature type="region of interest" description="Disordered" evidence="1">
    <location>
        <begin position="48"/>
        <end position="70"/>
    </location>
</feature>
<accession>A0AAV7RLV5</accession>
<name>A0AAV7RLV5_PLEWA</name>
<gene>
    <name evidence="2" type="ORF">NDU88_004926</name>
</gene>